<keyword evidence="21" id="KW-1185">Reference proteome</keyword>
<dbReference type="Pfam" id="PF02932">
    <property type="entry name" value="Neur_chan_memb"/>
    <property type="match status" value="1"/>
</dbReference>
<keyword evidence="3 17" id="KW-0813">Transport</keyword>
<comment type="caution">
    <text evidence="20">The sequence shown here is derived from an EMBL/GenBank/DDBJ whole genome shotgun (WGS) entry which is preliminary data.</text>
</comment>
<keyword evidence="5 17" id="KW-0812">Transmembrane</keyword>
<keyword evidence="9 17" id="KW-0472">Membrane</keyword>
<keyword evidence="10" id="KW-1015">Disulfide bond</keyword>
<dbReference type="Pfam" id="PF02931">
    <property type="entry name" value="Neur_chan_LBD"/>
    <property type="match status" value="1"/>
</dbReference>
<dbReference type="SUPFAM" id="SSF90112">
    <property type="entry name" value="Neurotransmitter-gated ion-channel transmembrane pore"/>
    <property type="match status" value="2"/>
</dbReference>
<keyword evidence="4" id="KW-1003">Cell membrane</keyword>
<proteinExistence type="inferred from homology"/>
<dbReference type="SUPFAM" id="SSF63712">
    <property type="entry name" value="Nicotinic receptor ligand binding domain-like"/>
    <property type="match status" value="2"/>
</dbReference>
<dbReference type="InterPro" id="IPR002394">
    <property type="entry name" value="Nicotinic_acetylcholine_rcpt"/>
</dbReference>
<dbReference type="InterPro" id="IPR006201">
    <property type="entry name" value="Neur_channel"/>
</dbReference>
<feature type="domain" description="Neurotransmitter-gated ion-channel ligand-binding" evidence="18">
    <location>
        <begin position="82"/>
        <end position="251"/>
    </location>
</feature>
<dbReference type="FunFam" id="1.20.58.390:FF:000064">
    <property type="entry name" value="Neuronal acetylcholine receptor subunit alpha-7"/>
    <property type="match status" value="1"/>
</dbReference>
<keyword evidence="8 17" id="KW-0406">Ion transport</keyword>
<dbReference type="InterPro" id="IPR038050">
    <property type="entry name" value="Neuro_actylchol_rec"/>
</dbReference>
<reference evidence="20 21" key="1">
    <citation type="submission" date="2017-12" db="EMBL/GenBank/DDBJ databases">
        <title>Hemimetabolous genomes reveal molecular basis of termite eusociality.</title>
        <authorList>
            <person name="Harrison M.C."/>
            <person name="Jongepier E."/>
            <person name="Robertson H.M."/>
            <person name="Arning N."/>
            <person name="Bitard-Feildel T."/>
            <person name="Chao H."/>
            <person name="Childers C.P."/>
            <person name="Dinh H."/>
            <person name="Doddapaneni H."/>
            <person name="Dugan S."/>
            <person name="Gowin J."/>
            <person name="Greiner C."/>
            <person name="Han Y."/>
            <person name="Hu H."/>
            <person name="Hughes D.S.T."/>
            <person name="Huylmans A.-K."/>
            <person name="Kemena C."/>
            <person name="Kremer L.P.M."/>
            <person name="Lee S.L."/>
            <person name="Lopez-Ezquerra A."/>
            <person name="Mallet L."/>
            <person name="Monroy-Kuhn J.M."/>
            <person name="Moser A."/>
            <person name="Murali S.C."/>
            <person name="Muzny D.M."/>
            <person name="Otani S."/>
            <person name="Piulachs M.-D."/>
            <person name="Poelchau M."/>
            <person name="Qu J."/>
            <person name="Schaub F."/>
            <person name="Wada-Katsumata A."/>
            <person name="Worley K.C."/>
            <person name="Xie Q."/>
            <person name="Ylla G."/>
            <person name="Poulsen M."/>
            <person name="Gibbs R.A."/>
            <person name="Schal C."/>
            <person name="Richards S."/>
            <person name="Belles X."/>
            <person name="Korb J."/>
            <person name="Bornberg-Bauer E."/>
        </authorList>
    </citation>
    <scope>NUCLEOTIDE SEQUENCE [LARGE SCALE GENOMIC DNA]</scope>
    <source>
        <tissue evidence="20">Whole body</tissue>
    </source>
</reference>
<evidence type="ECO:0000256" key="11">
    <source>
        <dbReference type="ARBA" id="ARBA00023170"/>
    </source>
</evidence>
<keyword evidence="14" id="KW-1071">Ligand-gated ion channel</keyword>
<accession>A0A2J7PVE3</accession>
<dbReference type="CDD" id="cd18997">
    <property type="entry name" value="LGIC_ECD_nAChR"/>
    <property type="match status" value="1"/>
</dbReference>
<evidence type="ECO:0000256" key="2">
    <source>
        <dbReference type="ARBA" id="ARBA00009237"/>
    </source>
</evidence>
<dbReference type="FunCoup" id="A0A2J7PVE3">
    <property type="interactions" value="125"/>
</dbReference>
<protein>
    <submittedName>
        <fullName evidence="20">Neuronal acetylcholine receptor subunit alpha-7</fullName>
    </submittedName>
</protein>
<dbReference type="GO" id="GO:0045211">
    <property type="term" value="C:postsynaptic membrane"/>
    <property type="evidence" value="ECO:0007669"/>
    <property type="project" value="UniProtKB-SubCell"/>
</dbReference>
<evidence type="ECO:0000256" key="16">
    <source>
        <dbReference type="ARBA" id="ARBA00034104"/>
    </source>
</evidence>
<evidence type="ECO:0000256" key="14">
    <source>
        <dbReference type="ARBA" id="ARBA00023286"/>
    </source>
</evidence>
<dbReference type="InterPro" id="IPR006029">
    <property type="entry name" value="Neurotrans-gated_channel_TM"/>
</dbReference>
<dbReference type="PROSITE" id="PS00236">
    <property type="entry name" value="NEUROTR_ION_CHANNEL"/>
    <property type="match status" value="1"/>
</dbReference>
<evidence type="ECO:0000256" key="15">
    <source>
        <dbReference type="ARBA" id="ARBA00023303"/>
    </source>
</evidence>
<dbReference type="PRINTS" id="PR00252">
    <property type="entry name" value="NRIONCHANNEL"/>
</dbReference>
<evidence type="ECO:0000256" key="12">
    <source>
        <dbReference type="ARBA" id="ARBA00023180"/>
    </source>
</evidence>
<evidence type="ECO:0000256" key="10">
    <source>
        <dbReference type="ARBA" id="ARBA00023157"/>
    </source>
</evidence>
<evidence type="ECO:0000256" key="8">
    <source>
        <dbReference type="ARBA" id="ARBA00023065"/>
    </source>
</evidence>
<sequence length="551" mass="61875">MLCVFRTRVAPIIQLCPFVFAESLQGPHEKRLLHTLLDHYNVLERPVANESDPLQLSFGLTLMQIIDVDEKNQILTTNAWLNLDEKNQLLITNIWLKLEWNDVNLRWNSSEYGGVKDLRIPPHRIWKPDVLMYNSADEGFDGTYPTNVVVRNNGSCLYVPPGIFKSTCKIDITWFPFDDQRCEMKFGSWTYDGFQLDLQLQDDSGGDISSFITNGEWDLLGVPGKRNEIYYNCCPEPYIDITFIIIIRRRTLYYFFNLIVPCVLIASMAVLGFTLPPDSGEKLSLGVTILLSLTVFLNMVAETMPATSDAVPLLGVTILLSLTVFHNLVAETLPQVSDAMPVLGTYFNCIMFMVASSVVSTILILNYHHRNADTHEMSPWIKTIFLHWLPCILRMSRPGSEPDSSRKSLQMRELELKERSSKSLLANVLDIDDDFRHHPGTLQTSGAVSTTGFLRGAHTHHEDGGGGGGTLLHGSGGSSSCLGPHRELTLILKELRVITDKLRKEDEAAEVTNDWKFAAMVVDRLCLIVFTLFTVIATIAVLFSAPHIIVT</sequence>
<evidence type="ECO:0000256" key="5">
    <source>
        <dbReference type="ARBA" id="ARBA00022692"/>
    </source>
</evidence>
<gene>
    <name evidence="20" type="primary">CHRNA7_0</name>
    <name evidence="20" type="ORF">B7P43_G13696</name>
</gene>
<dbReference type="Gene3D" id="1.20.58.390">
    <property type="entry name" value="Neurotransmitter-gated ion-channel transmembrane domain"/>
    <property type="match status" value="3"/>
</dbReference>
<evidence type="ECO:0000256" key="9">
    <source>
        <dbReference type="ARBA" id="ARBA00023136"/>
    </source>
</evidence>
<dbReference type="AlphaFoldDB" id="A0A2J7PVE3"/>
<evidence type="ECO:0000259" key="18">
    <source>
        <dbReference type="Pfam" id="PF02931"/>
    </source>
</evidence>
<dbReference type="GO" id="GO:0022848">
    <property type="term" value="F:acetylcholine-gated monoatomic cation-selective channel activity"/>
    <property type="evidence" value="ECO:0007669"/>
    <property type="project" value="InterPro"/>
</dbReference>
<feature type="transmembrane region" description="Helical" evidence="17">
    <location>
        <begin position="313"/>
        <end position="333"/>
    </location>
</feature>
<evidence type="ECO:0000256" key="13">
    <source>
        <dbReference type="ARBA" id="ARBA00023257"/>
    </source>
</evidence>
<comment type="subcellular location">
    <subcellularLocation>
        <location evidence="16">Postsynaptic cell membrane</location>
        <topology evidence="16">Multi-pass membrane protein</topology>
    </subcellularLocation>
</comment>
<comment type="similarity">
    <text evidence="2">Belongs to the ligand-gated ion channel (TC 1.A.9) family. Acetylcholine receptor (TC 1.A.9.1) subfamily.</text>
</comment>
<dbReference type="OrthoDB" id="5975154at2759"/>
<feature type="domain" description="Neurotransmitter-gated ion-channel transmembrane" evidence="19">
    <location>
        <begin position="314"/>
        <end position="541"/>
    </location>
</feature>
<feature type="transmembrane region" description="Helical" evidence="17">
    <location>
        <begin position="345"/>
        <end position="367"/>
    </location>
</feature>
<keyword evidence="15 17" id="KW-0407">Ion channel</keyword>
<keyword evidence="7" id="KW-0770">Synapse</keyword>
<feature type="transmembrane region" description="Helical" evidence="17">
    <location>
        <begin position="525"/>
        <end position="549"/>
    </location>
</feature>
<dbReference type="CDD" id="cd19051">
    <property type="entry name" value="LGIC_TM_cation"/>
    <property type="match status" value="1"/>
</dbReference>
<evidence type="ECO:0000256" key="3">
    <source>
        <dbReference type="ARBA" id="ARBA00022448"/>
    </source>
</evidence>
<dbReference type="InterPro" id="IPR036734">
    <property type="entry name" value="Neur_chan_lig-bd_sf"/>
</dbReference>
<comment type="function">
    <text evidence="1">After binding acetylcholine, the AChR responds by an extensive change in conformation that affects all subunits and leads to opening of an ion-conducting channel across the plasma membrane.</text>
</comment>
<dbReference type="STRING" id="105785.A0A2J7PVE3"/>
<evidence type="ECO:0000256" key="17">
    <source>
        <dbReference type="RuleBase" id="RU000687"/>
    </source>
</evidence>
<dbReference type="InterPro" id="IPR036719">
    <property type="entry name" value="Neuro-gated_channel_TM_sf"/>
</dbReference>
<dbReference type="FunFam" id="1.20.58.390:FF:000059">
    <property type="entry name" value="Nicotinic acetylcholine receptor alpha6, isoform D"/>
    <property type="match status" value="1"/>
</dbReference>
<evidence type="ECO:0000256" key="1">
    <source>
        <dbReference type="ARBA" id="ARBA00003328"/>
    </source>
</evidence>
<keyword evidence="13" id="KW-0628">Postsynaptic cell membrane</keyword>
<keyword evidence="11 20" id="KW-0675">Receptor</keyword>
<dbReference type="PANTHER" id="PTHR18945">
    <property type="entry name" value="NEUROTRANSMITTER GATED ION CHANNEL"/>
    <property type="match status" value="1"/>
</dbReference>
<keyword evidence="6 17" id="KW-1133">Transmembrane helix</keyword>
<evidence type="ECO:0000313" key="21">
    <source>
        <dbReference type="Proteomes" id="UP000235965"/>
    </source>
</evidence>
<evidence type="ECO:0000313" key="20">
    <source>
        <dbReference type="EMBL" id="PNF20307.1"/>
    </source>
</evidence>
<feature type="transmembrane region" description="Helical" evidence="17">
    <location>
        <begin position="252"/>
        <end position="271"/>
    </location>
</feature>
<dbReference type="InterPro" id="IPR006202">
    <property type="entry name" value="Neur_chan_lig-bd"/>
</dbReference>
<dbReference type="PRINTS" id="PR00254">
    <property type="entry name" value="NICOTINICR"/>
</dbReference>
<dbReference type="GO" id="GO:0004888">
    <property type="term" value="F:transmembrane signaling receptor activity"/>
    <property type="evidence" value="ECO:0007669"/>
    <property type="project" value="InterPro"/>
</dbReference>
<name>A0A2J7PVE3_9NEOP</name>
<evidence type="ECO:0000256" key="7">
    <source>
        <dbReference type="ARBA" id="ARBA00023018"/>
    </source>
</evidence>
<evidence type="ECO:0000259" key="19">
    <source>
        <dbReference type="Pfam" id="PF02932"/>
    </source>
</evidence>
<keyword evidence="12" id="KW-0325">Glycoprotein</keyword>
<dbReference type="FunFam" id="2.70.170.10:FF:000016">
    <property type="entry name" value="Nicotinic acetylcholine receptor subunit"/>
    <property type="match status" value="1"/>
</dbReference>
<feature type="transmembrane region" description="Helical" evidence="17">
    <location>
        <begin position="283"/>
        <end position="301"/>
    </location>
</feature>
<dbReference type="EMBL" id="NEVH01020963">
    <property type="protein sequence ID" value="PNF20307.1"/>
    <property type="molecule type" value="Genomic_DNA"/>
</dbReference>
<dbReference type="InParanoid" id="A0A2J7PVE3"/>
<dbReference type="Proteomes" id="UP000235965">
    <property type="component" value="Unassembled WGS sequence"/>
</dbReference>
<dbReference type="InterPro" id="IPR018000">
    <property type="entry name" value="Neurotransmitter_ion_chnl_CS"/>
</dbReference>
<evidence type="ECO:0000256" key="6">
    <source>
        <dbReference type="ARBA" id="ARBA00022989"/>
    </source>
</evidence>
<dbReference type="FunFam" id="1.20.58.390:FF:000058">
    <property type="entry name" value="Nicotinic acetylcholine receptor alpha6, isoform D"/>
    <property type="match status" value="1"/>
</dbReference>
<evidence type="ECO:0000256" key="4">
    <source>
        <dbReference type="ARBA" id="ARBA00022475"/>
    </source>
</evidence>
<organism evidence="20 21">
    <name type="scientific">Cryptotermes secundus</name>
    <dbReference type="NCBI Taxonomy" id="105785"/>
    <lineage>
        <taxon>Eukaryota</taxon>
        <taxon>Metazoa</taxon>
        <taxon>Ecdysozoa</taxon>
        <taxon>Arthropoda</taxon>
        <taxon>Hexapoda</taxon>
        <taxon>Insecta</taxon>
        <taxon>Pterygota</taxon>
        <taxon>Neoptera</taxon>
        <taxon>Polyneoptera</taxon>
        <taxon>Dictyoptera</taxon>
        <taxon>Blattodea</taxon>
        <taxon>Blattoidea</taxon>
        <taxon>Termitoidae</taxon>
        <taxon>Kalotermitidae</taxon>
        <taxon>Cryptotermitinae</taxon>
        <taxon>Cryptotermes</taxon>
    </lineage>
</organism>
<dbReference type="Gene3D" id="2.70.170.10">
    <property type="entry name" value="Neurotransmitter-gated ion-channel ligand-binding domain"/>
    <property type="match status" value="2"/>
</dbReference>